<name>A0A0C9WWT4_9AGAR</name>
<protein>
    <submittedName>
        <fullName evidence="1">Uncharacterized protein</fullName>
    </submittedName>
</protein>
<dbReference type="HOGENOM" id="CLU_2400029_0_0_1"/>
<evidence type="ECO:0000313" key="1">
    <source>
        <dbReference type="EMBL" id="KIK04155.1"/>
    </source>
</evidence>
<dbReference type="EMBL" id="KN838572">
    <property type="protein sequence ID" value="KIK04155.1"/>
    <property type="molecule type" value="Genomic_DNA"/>
</dbReference>
<reference evidence="1 2" key="1">
    <citation type="submission" date="2014-04" db="EMBL/GenBank/DDBJ databases">
        <authorList>
            <consortium name="DOE Joint Genome Institute"/>
            <person name="Kuo A."/>
            <person name="Kohler A."/>
            <person name="Nagy L.G."/>
            <person name="Floudas D."/>
            <person name="Copeland A."/>
            <person name="Barry K.W."/>
            <person name="Cichocki N."/>
            <person name="Veneault-Fourrey C."/>
            <person name="LaButti K."/>
            <person name="Lindquist E.A."/>
            <person name="Lipzen A."/>
            <person name="Lundell T."/>
            <person name="Morin E."/>
            <person name="Murat C."/>
            <person name="Sun H."/>
            <person name="Tunlid A."/>
            <person name="Henrissat B."/>
            <person name="Grigoriev I.V."/>
            <person name="Hibbett D.S."/>
            <person name="Martin F."/>
            <person name="Nordberg H.P."/>
            <person name="Cantor M.N."/>
            <person name="Hua S.X."/>
        </authorList>
    </citation>
    <scope>NUCLEOTIDE SEQUENCE [LARGE SCALE GENOMIC DNA]</scope>
    <source>
        <strain evidence="1 2">LaAM-08-1</strain>
    </source>
</reference>
<proteinExistence type="predicted"/>
<reference evidence="2" key="2">
    <citation type="submission" date="2015-01" db="EMBL/GenBank/DDBJ databases">
        <title>Evolutionary Origins and Diversification of the Mycorrhizal Mutualists.</title>
        <authorList>
            <consortium name="DOE Joint Genome Institute"/>
            <consortium name="Mycorrhizal Genomics Consortium"/>
            <person name="Kohler A."/>
            <person name="Kuo A."/>
            <person name="Nagy L.G."/>
            <person name="Floudas D."/>
            <person name="Copeland A."/>
            <person name="Barry K.W."/>
            <person name="Cichocki N."/>
            <person name="Veneault-Fourrey C."/>
            <person name="LaButti K."/>
            <person name="Lindquist E.A."/>
            <person name="Lipzen A."/>
            <person name="Lundell T."/>
            <person name="Morin E."/>
            <person name="Murat C."/>
            <person name="Riley R."/>
            <person name="Ohm R."/>
            <person name="Sun H."/>
            <person name="Tunlid A."/>
            <person name="Henrissat B."/>
            <person name="Grigoriev I.V."/>
            <person name="Hibbett D.S."/>
            <person name="Martin F."/>
        </authorList>
    </citation>
    <scope>NUCLEOTIDE SEQUENCE [LARGE SCALE GENOMIC DNA]</scope>
    <source>
        <strain evidence="2">LaAM-08-1</strain>
    </source>
</reference>
<dbReference type="Proteomes" id="UP000054477">
    <property type="component" value="Unassembled WGS sequence"/>
</dbReference>
<organism evidence="1 2">
    <name type="scientific">Laccaria amethystina LaAM-08-1</name>
    <dbReference type="NCBI Taxonomy" id="1095629"/>
    <lineage>
        <taxon>Eukaryota</taxon>
        <taxon>Fungi</taxon>
        <taxon>Dikarya</taxon>
        <taxon>Basidiomycota</taxon>
        <taxon>Agaricomycotina</taxon>
        <taxon>Agaricomycetes</taxon>
        <taxon>Agaricomycetidae</taxon>
        <taxon>Agaricales</taxon>
        <taxon>Agaricineae</taxon>
        <taxon>Hydnangiaceae</taxon>
        <taxon>Laccaria</taxon>
    </lineage>
</organism>
<accession>A0A0C9WWT4</accession>
<dbReference type="AlphaFoldDB" id="A0A0C9WWT4"/>
<evidence type="ECO:0000313" key="2">
    <source>
        <dbReference type="Proteomes" id="UP000054477"/>
    </source>
</evidence>
<keyword evidence="2" id="KW-1185">Reference proteome</keyword>
<gene>
    <name evidence="1" type="ORF">K443DRAFT_676118</name>
</gene>
<sequence length="93" mass="11177">MRNVNCRMSSRFIPHFFQCLLLCTNLSYQQNFHLTLAYTYERSKHWTKISYVGRIICVRSPHLTGRMAWALQMVHSRRYPWICSCQYGAREGR</sequence>